<evidence type="ECO:0008006" key="4">
    <source>
        <dbReference type="Google" id="ProtNLM"/>
    </source>
</evidence>
<feature type="chain" id="PRO_5046942468" description="Outer membrane protein beta-barrel domain-containing protein" evidence="1">
    <location>
        <begin position="20"/>
        <end position="241"/>
    </location>
</feature>
<feature type="signal peptide" evidence="1">
    <location>
        <begin position="1"/>
        <end position="19"/>
    </location>
</feature>
<evidence type="ECO:0000313" key="2">
    <source>
        <dbReference type="EMBL" id="MDO7846847.1"/>
    </source>
</evidence>
<reference evidence="2" key="1">
    <citation type="submission" date="2023-07" db="EMBL/GenBank/DDBJ databases">
        <authorList>
            <person name="Kim M.K."/>
        </authorList>
    </citation>
    <scope>NUCLEOTIDE SEQUENCE</scope>
    <source>
        <strain evidence="2">M29</strain>
    </source>
</reference>
<protein>
    <recommendedName>
        <fullName evidence="4">Outer membrane protein beta-barrel domain-containing protein</fullName>
    </recommendedName>
</protein>
<dbReference type="RefSeq" id="WP_305011532.1">
    <property type="nucleotide sequence ID" value="NZ_JAUQSX010000005.1"/>
</dbReference>
<proteinExistence type="predicted"/>
<gene>
    <name evidence="2" type="ORF">Q5H92_10805</name>
</gene>
<accession>A0ABT9ADS6</accession>
<evidence type="ECO:0000313" key="3">
    <source>
        <dbReference type="Proteomes" id="UP001167796"/>
    </source>
</evidence>
<sequence>MKKYLLLGPLLALAAPVAAQQIEIQARAGVGLSRFGGPDARSTSFVNRTDTPDLDYTNSPYGSRWGAGVSLGGRVERVGAGNGLLAFDLGYEWLQSRTNITALSISYPLYSSYRAGPYEADGSTAMQTHNLTTFLGIGHRFGAGKLSIDALAGPEAAYVFGFREKGSGTYNGSTSWSTDLDHRAFNRFDARLRADATVWYQRLGLNASYSHGLLNYQSGLLGASPKVYARVLRLGLAYRLR</sequence>
<dbReference type="Proteomes" id="UP001167796">
    <property type="component" value="Unassembled WGS sequence"/>
</dbReference>
<keyword evidence="1" id="KW-0732">Signal</keyword>
<organism evidence="2 3">
    <name type="scientific">Hymenobacter mellowenesis</name>
    <dbReference type="NCBI Taxonomy" id="3063995"/>
    <lineage>
        <taxon>Bacteria</taxon>
        <taxon>Pseudomonadati</taxon>
        <taxon>Bacteroidota</taxon>
        <taxon>Cytophagia</taxon>
        <taxon>Cytophagales</taxon>
        <taxon>Hymenobacteraceae</taxon>
        <taxon>Hymenobacter</taxon>
    </lineage>
</organism>
<dbReference type="EMBL" id="JAUQSX010000005">
    <property type="protein sequence ID" value="MDO7846847.1"/>
    <property type="molecule type" value="Genomic_DNA"/>
</dbReference>
<keyword evidence="3" id="KW-1185">Reference proteome</keyword>
<name>A0ABT9ADS6_9BACT</name>
<comment type="caution">
    <text evidence="2">The sequence shown here is derived from an EMBL/GenBank/DDBJ whole genome shotgun (WGS) entry which is preliminary data.</text>
</comment>
<evidence type="ECO:0000256" key="1">
    <source>
        <dbReference type="SAM" id="SignalP"/>
    </source>
</evidence>